<accession>A0A5C5RFW6</accession>
<keyword evidence="2" id="KW-1185">Reference proteome</keyword>
<organism evidence="1 2">
    <name type="scientific">Tsukamurella sputi</name>
    <dbReference type="NCBI Taxonomy" id="2591848"/>
    <lineage>
        <taxon>Bacteria</taxon>
        <taxon>Bacillati</taxon>
        <taxon>Actinomycetota</taxon>
        <taxon>Actinomycetes</taxon>
        <taxon>Mycobacteriales</taxon>
        <taxon>Tsukamurellaceae</taxon>
        <taxon>Tsukamurella</taxon>
    </lineage>
</organism>
<dbReference type="EMBL" id="VIGV01000015">
    <property type="protein sequence ID" value="TWS21846.1"/>
    <property type="molecule type" value="Genomic_DNA"/>
</dbReference>
<dbReference type="AlphaFoldDB" id="A0A5C5RFW6"/>
<comment type="caution">
    <text evidence="1">The sequence shown here is derived from an EMBL/GenBank/DDBJ whole genome shotgun (WGS) entry which is preliminary data.</text>
</comment>
<evidence type="ECO:0000313" key="1">
    <source>
        <dbReference type="EMBL" id="TWS21846.1"/>
    </source>
</evidence>
<sequence>MEFPKALLAPARVGLAAAGLGLAAAETSVGLARDVVAMAADRIDPGSGDGTRHENLITAAQRVPSIVHRVSDLLGDDGAIHRVVGPGGAADRVADLFNEGGSVDRIIRPDGPLDRATRDGGIVDVLTAEDGVVAQLAAMTDALNRLTPTVSAMNQRISDIETVVGAANTVAEPVTDLLSSLPKFALRTANEVAKAAQPRQPRPARIVTAPAVAVPPAVVVTPVEVGESSATPAEDGGKTGN</sequence>
<protein>
    <submittedName>
        <fullName evidence="1">Uncharacterized protein</fullName>
    </submittedName>
</protein>
<dbReference type="RefSeq" id="WP_146437719.1">
    <property type="nucleotide sequence ID" value="NZ_VIGV01000015.1"/>
</dbReference>
<gene>
    <name evidence="1" type="ORF">FK268_22670</name>
</gene>
<evidence type="ECO:0000313" key="2">
    <source>
        <dbReference type="Proteomes" id="UP000319792"/>
    </source>
</evidence>
<reference evidence="1 2" key="2">
    <citation type="submission" date="2019-08" db="EMBL/GenBank/DDBJ databases">
        <title>Tsukamurella conjunctivitidis sp. nov., Tsukamurella assacharolytica sp. nov. and Tsukamurella sputae sp. nov. isolated from patients with conjunctivitis, bacteraemia (lymphoma) and respiratory infection (sputum) in Hong Kong.</title>
        <authorList>
            <person name="Fok K.M.N."/>
            <person name="Fong J.Y.H."/>
        </authorList>
    </citation>
    <scope>NUCLEOTIDE SEQUENCE [LARGE SCALE GENOMIC DNA]</scope>
    <source>
        <strain evidence="1 2">HKU70</strain>
    </source>
</reference>
<proteinExistence type="predicted"/>
<dbReference type="Proteomes" id="UP000319792">
    <property type="component" value="Unassembled WGS sequence"/>
</dbReference>
<reference evidence="1 2" key="1">
    <citation type="submission" date="2019-06" db="EMBL/GenBank/DDBJ databases">
        <authorList>
            <person name="Teng J.L.L."/>
            <person name="Lee H.H."/>
            <person name="Lau S.K.P."/>
            <person name="Woo P.C.Y."/>
        </authorList>
    </citation>
    <scope>NUCLEOTIDE SEQUENCE [LARGE SCALE GENOMIC DNA]</scope>
    <source>
        <strain evidence="1 2">HKU70</strain>
    </source>
</reference>
<name>A0A5C5RFW6_9ACTN</name>
<dbReference type="OrthoDB" id="4450321at2"/>